<dbReference type="SUPFAM" id="SSF55073">
    <property type="entry name" value="Nucleotide cyclase"/>
    <property type="match status" value="1"/>
</dbReference>
<dbReference type="InterPro" id="IPR001054">
    <property type="entry name" value="A/G_cyclase"/>
</dbReference>
<name>W4LT03_9BACT</name>
<organism evidence="5 6">
    <name type="scientific">Candidatus Entotheonella gemina</name>
    <dbReference type="NCBI Taxonomy" id="1429439"/>
    <lineage>
        <taxon>Bacteria</taxon>
        <taxon>Pseudomonadati</taxon>
        <taxon>Nitrospinota/Tectimicrobiota group</taxon>
        <taxon>Candidatus Tectimicrobiota</taxon>
        <taxon>Candidatus Entotheonellia</taxon>
        <taxon>Candidatus Entotheonellales</taxon>
        <taxon>Candidatus Entotheonellaceae</taxon>
        <taxon>Candidatus Entotheonella</taxon>
    </lineage>
</organism>
<keyword evidence="6" id="KW-1185">Reference proteome</keyword>
<dbReference type="InterPro" id="IPR029787">
    <property type="entry name" value="Nucleotide_cyclase"/>
</dbReference>
<feature type="coiled-coil region" evidence="3">
    <location>
        <begin position="22"/>
        <end position="56"/>
    </location>
</feature>
<dbReference type="GO" id="GO:0004016">
    <property type="term" value="F:adenylate cyclase activity"/>
    <property type="evidence" value="ECO:0007669"/>
    <property type="project" value="UniProtKB-ARBA"/>
</dbReference>
<dbReference type="PANTHER" id="PTHR16305:SF28">
    <property type="entry name" value="GUANYLATE CYCLASE DOMAIN-CONTAINING PROTEIN"/>
    <property type="match status" value="1"/>
</dbReference>
<dbReference type="Gene3D" id="3.30.70.1230">
    <property type="entry name" value="Nucleotide cyclase"/>
    <property type="match status" value="1"/>
</dbReference>
<proteinExistence type="predicted"/>
<dbReference type="EMBL" id="AZHX01001658">
    <property type="protein sequence ID" value="ETX01108.1"/>
    <property type="molecule type" value="Genomic_DNA"/>
</dbReference>
<protein>
    <recommendedName>
        <fullName evidence="4">Guanylate cyclase domain-containing protein</fullName>
    </recommendedName>
</protein>
<dbReference type="GO" id="GO:0005524">
    <property type="term" value="F:ATP binding"/>
    <property type="evidence" value="ECO:0007669"/>
    <property type="project" value="UniProtKB-KW"/>
</dbReference>
<dbReference type="Gene3D" id="3.40.50.300">
    <property type="entry name" value="P-loop containing nucleotide triphosphate hydrolases"/>
    <property type="match status" value="1"/>
</dbReference>
<dbReference type="Pfam" id="PF00211">
    <property type="entry name" value="Guanylate_cyc"/>
    <property type="match status" value="1"/>
</dbReference>
<dbReference type="InterPro" id="IPR041664">
    <property type="entry name" value="AAA_16"/>
</dbReference>
<accession>W4LT03</accession>
<evidence type="ECO:0000256" key="3">
    <source>
        <dbReference type="SAM" id="Coils"/>
    </source>
</evidence>
<evidence type="ECO:0000313" key="5">
    <source>
        <dbReference type="EMBL" id="ETX01108.1"/>
    </source>
</evidence>
<dbReference type="Pfam" id="PF13191">
    <property type="entry name" value="AAA_16"/>
    <property type="match status" value="1"/>
</dbReference>
<comment type="caution">
    <text evidence="5">The sequence shown here is derived from an EMBL/GenBank/DDBJ whole genome shotgun (WGS) entry which is preliminary data.</text>
</comment>
<gene>
    <name evidence="5" type="ORF">ETSY2_37840</name>
</gene>
<evidence type="ECO:0000256" key="1">
    <source>
        <dbReference type="ARBA" id="ARBA00022741"/>
    </source>
</evidence>
<feature type="domain" description="Guanylate cyclase" evidence="4">
    <location>
        <begin position="94"/>
        <end position="226"/>
    </location>
</feature>
<evidence type="ECO:0000313" key="6">
    <source>
        <dbReference type="Proteomes" id="UP000019140"/>
    </source>
</evidence>
<dbReference type="SUPFAM" id="SSF52540">
    <property type="entry name" value="P-loop containing nucleoside triphosphate hydrolases"/>
    <property type="match status" value="1"/>
</dbReference>
<dbReference type="HOGENOM" id="CLU_046823_0_0_7"/>
<keyword evidence="1" id="KW-0547">Nucleotide-binding</keyword>
<dbReference type="SMART" id="SM00044">
    <property type="entry name" value="CYCc"/>
    <property type="match status" value="1"/>
</dbReference>
<dbReference type="PANTHER" id="PTHR16305">
    <property type="entry name" value="TESTICULAR SOLUBLE ADENYLYL CYCLASE"/>
    <property type="match status" value="1"/>
</dbReference>
<dbReference type="AlphaFoldDB" id="W4LT03"/>
<dbReference type="GO" id="GO:0009190">
    <property type="term" value="P:cyclic nucleotide biosynthetic process"/>
    <property type="evidence" value="ECO:0007669"/>
    <property type="project" value="InterPro"/>
</dbReference>
<dbReference type="GO" id="GO:0035556">
    <property type="term" value="P:intracellular signal transduction"/>
    <property type="evidence" value="ECO:0007669"/>
    <property type="project" value="InterPro"/>
</dbReference>
<sequence>MTFDEVLARVLELLQKEKRVSYRALKRRFELDDEDIEDLKAEIIDAKQLATDENQKVIVWAAPDHALLPYTPHHLTEQLLTTRSALEGERKQVTVLFCDLADSSGLAQQVDLEAMHQVMDHVLRLLAAAVHRYEGTVNQYLGDGLMALFGAPAALEDHAFRAVQAALAIQETISGYSSQLQRDYGMTVRLRVGLNTGMVVVGRIGDNLRMDYTAIGNTTNLAARLEAMAEPGTILISRTTYRLIEAYVHTEALGPVEIKGQRQPIFVYQVTGRQRWRSRLEINAERGLTTLVGRQRELAQLHQCMARGQAGCGQVVGIVGEAGIGKARLLYEFRRSLGDAPITWLAGHCTAHSQATPYGPILHILSETFDIEEGDNPLQIQEKLRQGLHRLDPHLERLHPYLNALFALPGADDGLKHLEPKDKRQQIFDALFTLATAASQQQPQVLVHENLHWIDQTSEDCLVRLIERLEDFPILVLTTYRPEYQVPWSDKANYTEIVLDDLTEAEAEAMVRTLLGSPSLREP</sequence>
<keyword evidence="2" id="KW-0067">ATP-binding</keyword>
<reference evidence="5 6" key="1">
    <citation type="journal article" date="2014" name="Nature">
        <title>An environmental bacterial taxon with a large and distinct metabolic repertoire.</title>
        <authorList>
            <person name="Wilson M.C."/>
            <person name="Mori T."/>
            <person name="Ruckert C."/>
            <person name="Uria A.R."/>
            <person name="Helf M.J."/>
            <person name="Takada K."/>
            <person name="Gernert C."/>
            <person name="Steffens U.A."/>
            <person name="Heycke N."/>
            <person name="Schmitt S."/>
            <person name="Rinke C."/>
            <person name="Helfrich E.J."/>
            <person name="Brachmann A.O."/>
            <person name="Gurgui C."/>
            <person name="Wakimoto T."/>
            <person name="Kracht M."/>
            <person name="Crusemann M."/>
            <person name="Hentschel U."/>
            <person name="Abe I."/>
            <person name="Matsunaga S."/>
            <person name="Kalinowski J."/>
            <person name="Takeyama H."/>
            <person name="Piel J."/>
        </authorList>
    </citation>
    <scope>NUCLEOTIDE SEQUENCE [LARGE SCALE GENOMIC DNA]</scope>
    <source>
        <strain evidence="6">TSY2</strain>
    </source>
</reference>
<dbReference type="Proteomes" id="UP000019140">
    <property type="component" value="Unassembled WGS sequence"/>
</dbReference>
<evidence type="ECO:0000259" key="4">
    <source>
        <dbReference type="PROSITE" id="PS50125"/>
    </source>
</evidence>
<dbReference type="InterPro" id="IPR027417">
    <property type="entry name" value="P-loop_NTPase"/>
</dbReference>
<dbReference type="PROSITE" id="PS50125">
    <property type="entry name" value="GUANYLATE_CYCLASE_2"/>
    <property type="match status" value="1"/>
</dbReference>
<evidence type="ECO:0000256" key="2">
    <source>
        <dbReference type="ARBA" id="ARBA00022840"/>
    </source>
</evidence>
<dbReference type="GO" id="GO:0005737">
    <property type="term" value="C:cytoplasm"/>
    <property type="evidence" value="ECO:0007669"/>
    <property type="project" value="TreeGrafter"/>
</dbReference>
<keyword evidence="3" id="KW-0175">Coiled coil</keyword>
<dbReference type="CDD" id="cd07302">
    <property type="entry name" value="CHD"/>
    <property type="match status" value="1"/>
</dbReference>